<feature type="domain" description="DUF7305" evidence="2">
    <location>
        <begin position="253"/>
        <end position="383"/>
    </location>
</feature>
<feature type="transmembrane region" description="Helical" evidence="1">
    <location>
        <begin position="7"/>
        <end position="29"/>
    </location>
</feature>
<keyword evidence="1" id="KW-0812">Transmembrane</keyword>
<evidence type="ECO:0000256" key="1">
    <source>
        <dbReference type="SAM" id="Phobius"/>
    </source>
</evidence>
<dbReference type="STRING" id="1802579.A2310_01470"/>
<sequence>MKKNGFALIVAIFVVVTFAVIGVVAVSLISGESIVTVKDLKGLQALNLAEAGAQYAITSDLAGDSDWSDNTGFTKSLGGGSFTVTYHSQSVDTIKLRSLGLASGVIRVIEVDVDRNTGSIGYSAAFTHAIYASAPRTTLEVINDAHVYGDLYYNGDVVMKNNALILDGTLYSAKLKTYNNATVETWEVAPAPEVPTFDSSQYDNILAATNASASSNLVVQNNDSWTVNSMAYKSVTFKNNAKIYGSGTIVATEGNITIQNNALFYDDNITLIAEGDVILENNTNFKGNFKIYAHGDIIVKNNSIIPSEALFYTDQGDVTFDNNGHFSGSVLAPDGTVTCTNNTIIDGLIYADTFDALNNAHVSGSVVVNDVGSLSNNVIITYDPLKLPVNIPVGLGASIEGTGTSEAGQKSNWYEVF</sequence>
<keyword evidence="1" id="KW-1133">Transmembrane helix</keyword>
<name>A0A1F4SP73_UNCSA</name>
<dbReference type="InterPro" id="IPR055729">
    <property type="entry name" value="DUF7305"/>
</dbReference>
<dbReference type="EMBL" id="MEUB01000030">
    <property type="protein sequence ID" value="OGC22248.1"/>
    <property type="molecule type" value="Genomic_DNA"/>
</dbReference>
<proteinExistence type="predicted"/>
<dbReference type="AlphaFoldDB" id="A0A1F4SP73"/>
<evidence type="ECO:0000313" key="3">
    <source>
        <dbReference type="EMBL" id="OGC22248.1"/>
    </source>
</evidence>
<evidence type="ECO:0000313" key="4">
    <source>
        <dbReference type="Proteomes" id="UP000178417"/>
    </source>
</evidence>
<comment type="caution">
    <text evidence="3">The sequence shown here is derived from an EMBL/GenBank/DDBJ whole genome shotgun (WGS) entry which is preliminary data.</text>
</comment>
<organism evidence="3 4">
    <name type="scientific">candidate division WOR-1 bacterium RIFOXYB2_FULL_37_13</name>
    <dbReference type="NCBI Taxonomy" id="1802579"/>
    <lineage>
        <taxon>Bacteria</taxon>
        <taxon>Bacillati</taxon>
        <taxon>Saganbacteria</taxon>
    </lineage>
</organism>
<dbReference type="Proteomes" id="UP000178417">
    <property type="component" value="Unassembled WGS sequence"/>
</dbReference>
<protein>
    <recommendedName>
        <fullName evidence="2">DUF7305 domain-containing protein</fullName>
    </recommendedName>
</protein>
<evidence type="ECO:0000259" key="2">
    <source>
        <dbReference type="Pfam" id="PF23981"/>
    </source>
</evidence>
<reference evidence="3 4" key="1">
    <citation type="journal article" date="2016" name="Nat. Commun.">
        <title>Thousands of microbial genomes shed light on interconnected biogeochemical processes in an aquifer system.</title>
        <authorList>
            <person name="Anantharaman K."/>
            <person name="Brown C.T."/>
            <person name="Hug L.A."/>
            <person name="Sharon I."/>
            <person name="Castelle C.J."/>
            <person name="Probst A.J."/>
            <person name="Thomas B.C."/>
            <person name="Singh A."/>
            <person name="Wilkins M.J."/>
            <person name="Karaoz U."/>
            <person name="Brodie E.L."/>
            <person name="Williams K.H."/>
            <person name="Hubbard S.S."/>
            <person name="Banfield J.F."/>
        </authorList>
    </citation>
    <scope>NUCLEOTIDE SEQUENCE [LARGE SCALE GENOMIC DNA]</scope>
</reference>
<accession>A0A1F4SP73</accession>
<gene>
    <name evidence="3" type="ORF">A2310_01470</name>
</gene>
<dbReference type="Pfam" id="PF23981">
    <property type="entry name" value="DUF7305"/>
    <property type="match status" value="1"/>
</dbReference>
<keyword evidence="1" id="KW-0472">Membrane</keyword>